<dbReference type="Proteomes" id="UP000036403">
    <property type="component" value="Unassembled WGS sequence"/>
</dbReference>
<keyword evidence="1" id="KW-0812">Transmembrane</keyword>
<accession>A0A0J7L3U9</accession>
<organism evidence="2 3">
    <name type="scientific">Lasius niger</name>
    <name type="common">Black garden ant</name>
    <dbReference type="NCBI Taxonomy" id="67767"/>
    <lineage>
        <taxon>Eukaryota</taxon>
        <taxon>Metazoa</taxon>
        <taxon>Ecdysozoa</taxon>
        <taxon>Arthropoda</taxon>
        <taxon>Hexapoda</taxon>
        <taxon>Insecta</taxon>
        <taxon>Pterygota</taxon>
        <taxon>Neoptera</taxon>
        <taxon>Endopterygota</taxon>
        <taxon>Hymenoptera</taxon>
        <taxon>Apocrita</taxon>
        <taxon>Aculeata</taxon>
        <taxon>Formicoidea</taxon>
        <taxon>Formicidae</taxon>
        <taxon>Formicinae</taxon>
        <taxon>Lasius</taxon>
        <taxon>Lasius</taxon>
    </lineage>
</organism>
<proteinExistence type="predicted"/>
<keyword evidence="1" id="KW-0472">Membrane</keyword>
<dbReference type="OrthoDB" id="10509166at2759"/>
<name>A0A0J7L3U9_LASNI</name>
<feature type="transmembrane region" description="Helical" evidence="1">
    <location>
        <begin position="44"/>
        <end position="64"/>
    </location>
</feature>
<gene>
    <name evidence="2" type="ORF">RF55_2422</name>
</gene>
<protein>
    <submittedName>
        <fullName evidence="2">Thiazole biosynthesis trna modification protein</fullName>
    </submittedName>
</protein>
<sequence>MILITTCVRGRPRSSANTTRFFCLPLPSFRNVSRDKCPEERHGLILGGTVLLVIVGVVTTRGLYSKELYTGGLCPRISSAGIAMEHI</sequence>
<dbReference type="AlphaFoldDB" id="A0A0J7L3U9"/>
<evidence type="ECO:0000256" key="1">
    <source>
        <dbReference type="SAM" id="Phobius"/>
    </source>
</evidence>
<dbReference type="EMBL" id="LBMM01000901">
    <property type="protein sequence ID" value="KMQ97253.1"/>
    <property type="molecule type" value="Genomic_DNA"/>
</dbReference>
<evidence type="ECO:0000313" key="2">
    <source>
        <dbReference type="EMBL" id="KMQ97253.1"/>
    </source>
</evidence>
<evidence type="ECO:0000313" key="3">
    <source>
        <dbReference type="Proteomes" id="UP000036403"/>
    </source>
</evidence>
<dbReference type="PaxDb" id="67767-A0A0J7L3U9"/>
<keyword evidence="3" id="KW-1185">Reference proteome</keyword>
<reference evidence="2 3" key="1">
    <citation type="submission" date="2015-04" db="EMBL/GenBank/DDBJ databases">
        <title>Lasius niger genome sequencing.</title>
        <authorList>
            <person name="Konorov E.A."/>
            <person name="Nikitin M.A."/>
            <person name="Kirill M.V."/>
            <person name="Chang P."/>
        </authorList>
    </citation>
    <scope>NUCLEOTIDE SEQUENCE [LARGE SCALE GENOMIC DNA]</scope>
    <source>
        <tissue evidence="2">Whole</tissue>
    </source>
</reference>
<keyword evidence="1" id="KW-1133">Transmembrane helix</keyword>
<comment type="caution">
    <text evidence="2">The sequence shown here is derived from an EMBL/GenBank/DDBJ whole genome shotgun (WGS) entry which is preliminary data.</text>
</comment>